<dbReference type="Proteomes" id="UP000053051">
    <property type="component" value="Unassembled WGS sequence"/>
</dbReference>
<comment type="caution">
    <text evidence="1">The sequence shown here is derived from an EMBL/GenBank/DDBJ whole genome shotgun (WGS) entry which is preliminary data.</text>
</comment>
<protein>
    <submittedName>
        <fullName evidence="1">Uncharacterized protein</fullName>
    </submittedName>
</protein>
<gene>
    <name evidence="1" type="ORF">RINTHH_18990</name>
</gene>
<dbReference type="AlphaFoldDB" id="M1WTE6"/>
<reference evidence="1 2" key="1">
    <citation type="submission" date="2012-05" db="EMBL/GenBank/DDBJ databases">
        <authorList>
            <person name="Hilton J."/>
        </authorList>
    </citation>
    <scope>NUCLEOTIDE SEQUENCE [LARGE SCALE GENOMIC DNA]</scope>
    <source>
        <strain evidence="1 2">HH01</strain>
    </source>
</reference>
<organism evidence="1 2">
    <name type="scientific">Richelia intracellularis HH01</name>
    <dbReference type="NCBI Taxonomy" id="1165094"/>
    <lineage>
        <taxon>Bacteria</taxon>
        <taxon>Bacillati</taxon>
        <taxon>Cyanobacteriota</taxon>
        <taxon>Cyanophyceae</taxon>
        <taxon>Nostocales</taxon>
        <taxon>Nostocaceae</taxon>
        <taxon>Richelia</taxon>
    </lineage>
</organism>
<keyword evidence="2" id="KW-1185">Reference proteome</keyword>
<sequence length="46" mass="5496">MGLMMLWLWVNVFARLSLGGTKKVLWLLQPPLSFYYYCINYKIKVP</sequence>
<reference evidence="2" key="2">
    <citation type="submission" date="2016-01" db="EMBL/GenBank/DDBJ databases">
        <title>Diatom-associated endosymboitic cyanobacterium lacks core nitrogen metabolism enzymes.</title>
        <authorList>
            <person name="Hilton J.A."/>
            <person name="Foster R.A."/>
            <person name="Tripp H.J."/>
            <person name="Carter B.J."/>
            <person name="Zehr J.P."/>
            <person name="Villareal T.A."/>
        </authorList>
    </citation>
    <scope>NUCLEOTIDE SEQUENCE [LARGE SCALE GENOMIC DNA]</scope>
    <source>
        <strain evidence="2">HH01</strain>
    </source>
</reference>
<name>M1WTE6_9NOST</name>
<dbReference type="EMBL" id="CAIY01000076">
    <property type="protein sequence ID" value="CCH68054.1"/>
    <property type="molecule type" value="Genomic_DNA"/>
</dbReference>
<accession>M1WTE6</accession>
<evidence type="ECO:0000313" key="2">
    <source>
        <dbReference type="Proteomes" id="UP000053051"/>
    </source>
</evidence>
<evidence type="ECO:0000313" key="1">
    <source>
        <dbReference type="EMBL" id="CCH68054.1"/>
    </source>
</evidence>
<proteinExistence type="predicted"/>